<dbReference type="Pfam" id="PF00589">
    <property type="entry name" value="Phage_integrase"/>
    <property type="match status" value="1"/>
</dbReference>
<dbReference type="PANTHER" id="PTHR30349">
    <property type="entry name" value="PHAGE INTEGRASE-RELATED"/>
    <property type="match status" value="1"/>
</dbReference>
<proteinExistence type="inferred from homology"/>
<keyword evidence="2" id="KW-0238">DNA-binding</keyword>
<evidence type="ECO:0000259" key="4">
    <source>
        <dbReference type="PROSITE" id="PS51898"/>
    </source>
</evidence>
<comment type="similarity">
    <text evidence="1">Belongs to the 'phage' integrase family.</text>
</comment>
<evidence type="ECO:0000256" key="1">
    <source>
        <dbReference type="ARBA" id="ARBA00008857"/>
    </source>
</evidence>
<dbReference type="InterPro" id="IPR050090">
    <property type="entry name" value="Tyrosine_recombinase_XerCD"/>
</dbReference>
<comment type="caution">
    <text evidence="5">The sequence shown here is derived from an EMBL/GenBank/DDBJ whole genome shotgun (WGS) entry which is preliminary data.</text>
</comment>
<organism evidence="5">
    <name type="scientific">Schlesneria paludicola</name>
    <dbReference type="NCBI Taxonomy" id="360056"/>
    <lineage>
        <taxon>Bacteria</taxon>
        <taxon>Pseudomonadati</taxon>
        <taxon>Planctomycetota</taxon>
        <taxon>Planctomycetia</taxon>
        <taxon>Planctomycetales</taxon>
        <taxon>Planctomycetaceae</taxon>
        <taxon>Schlesneria</taxon>
    </lineage>
</organism>
<dbReference type="InterPro" id="IPR002104">
    <property type="entry name" value="Integrase_catalytic"/>
</dbReference>
<sequence length="466" mass="52725">MPRKPEIGNIQLYPLNRPLRPSDRNGYVLKFYCPLRGLRIRKNCRTRDKREARKVLRECRERLLNGEYVASGGAITAREALARPPQRWPRPAVAPVVDRGPTWDECYDRYRKQRGSRVREKSLVDALSRIQLAERILAAADEAGSDAGLYVRECFTLERLEYLQERLLAGDEGRYDYRSPNTVNSTMGAVMAFVRFCHRHGWIDRVPPVEKLDADEVMKGRPITPAEFERMLAATADVVGTAAAESWRFLLRVLWETGFRLADVMDFAWDDDRHIHPVWPTDAGLHPILVIPSTQKNGEHQEVPMLPGLESLLRAIPQRDRQGWVVNPRSFGRTECERMGKDRVSRVIAAIGKEADIVVRQADERRGHRVKYASAHDIRRGFAQRLVDAGVSVELLQLLMRHADFATTRRHYAGARAVQSASLDLRQRLAAADTPAIAGGLKGGPEPVPRLTEFEAAKLKALLASL</sequence>
<evidence type="ECO:0000256" key="3">
    <source>
        <dbReference type="ARBA" id="ARBA00023172"/>
    </source>
</evidence>
<accession>A0A7C2P707</accession>
<dbReference type="PROSITE" id="PS51898">
    <property type="entry name" value="TYR_RECOMBINASE"/>
    <property type="match status" value="1"/>
</dbReference>
<dbReference type="AlphaFoldDB" id="A0A7C2P707"/>
<name>A0A7C2P707_9PLAN</name>
<reference evidence="5" key="1">
    <citation type="journal article" date="2020" name="mSystems">
        <title>Genome- and Community-Level Interaction Insights into Carbon Utilization and Element Cycling Functions of Hydrothermarchaeota in Hydrothermal Sediment.</title>
        <authorList>
            <person name="Zhou Z."/>
            <person name="Liu Y."/>
            <person name="Xu W."/>
            <person name="Pan J."/>
            <person name="Luo Z.H."/>
            <person name="Li M."/>
        </authorList>
    </citation>
    <scope>NUCLEOTIDE SEQUENCE [LARGE SCALE GENOMIC DNA]</scope>
    <source>
        <strain evidence="5">SpSt-339</strain>
    </source>
</reference>
<dbReference type="GO" id="GO:0015074">
    <property type="term" value="P:DNA integration"/>
    <property type="evidence" value="ECO:0007669"/>
    <property type="project" value="InterPro"/>
</dbReference>
<evidence type="ECO:0000256" key="2">
    <source>
        <dbReference type="ARBA" id="ARBA00023125"/>
    </source>
</evidence>
<dbReference type="Gene3D" id="1.10.443.10">
    <property type="entry name" value="Intergrase catalytic core"/>
    <property type="match status" value="1"/>
</dbReference>
<keyword evidence="3" id="KW-0233">DNA recombination</keyword>
<dbReference type="SUPFAM" id="SSF56349">
    <property type="entry name" value="DNA breaking-rejoining enzymes"/>
    <property type="match status" value="1"/>
</dbReference>
<dbReference type="InterPro" id="IPR011010">
    <property type="entry name" value="DNA_brk_join_enz"/>
</dbReference>
<dbReference type="GO" id="GO:0006310">
    <property type="term" value="P:DNA recombination"/>
    <property type="evidence" value="ECO:0007669"/>
    <property type="project" value="UniProtKB-KW"/>
</dbReference>
<protein>
    <submittedName>
        <fullName evidence="5">Site-specific integrase</fullName>
    </submittedName>
</protein>
<dbReference type="InterPro" id="IPR013762">
    <property type="entry name" value="Integrase-like_cat_sf"/>
</dbReference>
<gene>
    <name evidence="5" type="ORF">ENQ76_12610</name>
</gene>
<dbReference type="EMBL" id="DSOK01000345">
    <property type="protein sequence ID" value="HEN16295.1"/>
    <property type="molecule type" value="Genomic_DNA"/>
</dbReference>
<dbReference type="GO" id="GO:0003677">
    <property type="term" value="F:DNA binding"/>
    <property type="evidence" value="ECO:0007669"/>
    <property type="project" value="UniProtKB-KW"/>
</dbReference>
<dbReference type="CDD" id="cd00397">
    <property type="entry name" value="DNA_BRE_C"/>
    <property type="match status" value="1"/>
</dbReference>
<evidence type="ECO:0000313" key="5">
    <source>
        <dbReference type="EMBL" id="HEN16295.1"/>
    </source>
</evidence>
<dbReference type="PANTHER" id="PTHR30349:SF41">
    <property type="entry name" value="INTEGRASE_RECOMBINASE PROTEIN MJ0367-RELATED"/>
    <property type="match status" value="1"/>
</dbReference>
<feature type="domain" description="Tyr recombinase" evidence="4">
    <location>
        <begin position="218"/>
        <end position="430"/>
    </location>
</feature>